<evidence type="ECO:0000313" key="6">
    <source>
        <dbReference type="Proteomes" id="UP000182237"/>
    </source>
</evidence>
<dbReference type="STRING" id="1203190.GCA_000312345_02338"/>
<keyword evidence="6" id="KW-1185">Reference proteome</keyword>
<dbReference type="AlphaFoldDB" id="A0A1H1L7Y5"/>
<proteinExistence type="predicted"/>
<dbReference type="RefSeq" id="WP_019195102.1">
    <property type="nucleotide sequence ID" value="NZ_LT629765.1"/>
</dbReference>
<protein>
    <recommendedName>
        <fullName evidence="3">Trehalose-phosphate phosphatase</fullName>
    </recommendedName>
    <alternativeName>
        <fullName evidence="4">Trehalose-6-phosphate phosphatase</fullName>
    </alternativeName>
</protein>
<dbReference type="InterPro" id="IPR023214">
    <property type="entry name" value="HAD_sf"/>
</dbReference>
<dbReference type="GO" id="GO:0004805">
    <property type="term" value="F:trehalose-phosphatase activity"/>
    <property type="evidence" value="ECO:0007669"/>
    <property type="project" value="InterPro"/>
</dbReference>
<dbReference type="Gene3D" id="3.40.50.1000">
    <property type="entry name" value="HAD superfamily/HAD-like"/>
    <property type="match status" value="1"/>
</dbReference>
<dbReference type="GO" id="GO:0005992">
    <property type="term" value="P:trehalose biosynthetic process"/>
    <property type="evidence" value="ECO:0007669"/>
    <property type="project" value="InterPro"/>
</dbReference>
<dbReference type="InterPro" id="IPR044651">
    <property type="entry name" value="OTSB-like"/>
</dbReference>
<dbReference type="InterPro" id="IPR036412">
    <property type="entry name" value="HAD-like_sf"/>
</dbReference>
<accession>A0A1H1L7Y5</accession>
<dbReference type="OrthoDB" id="9816160at2"/>
<dbReference type="Proteomes" id="UP000182237">
    <property type="component" value="Chromosome I"/>
</dbReference>
<evidence type="ECO:0000256" key="3">
    <source>
        <dbReference type="ARBA" id="ARBA00024253"/>
    </source>
</evidence>
<sequence length="246" mass="25404">MTTLDLALRTLAEAESLLVCLDFDGTISEIVPDPAAARAHPAALAAIRDLSALPRTQVAVLSGRHLDGLRSVFPLGDPVVLVGSHGAETTAGGPQLTPDDRAFLHRIEATLADIAEPPASVEVKPYQRVLHVAALAETDPGRAESLLRRALAIDAGGRPVIAGRNVVEFSALETTKGSWLAGYKQGFSATLMAGDDTTDETALAVLGQGDVGIKVGPKPSVAPLRVSTVAEMAGVLTDLAAARAGR</sequence>
<dbReference type="EMBL" id="LT629765">
    <property type="protein sequence ID" value="SDR70606.1"/>
    <property type="molecule type" value="Genomic_DNA"/>
</dbReference>
<evidence type="ECO:0000256" key="4">
    <source>
        <dbReference type="ARBA" id="ARBA00031957"/>
    </source>
</evidence>
<dbReference type="Gene3D" id="3.30.70.1020">
    <property type="entry name" value="Trehalose-6-phosphate phosphatase related protein, domain 2"/>
    <property type="match status" value="1"/>
</dbReference>
<keyword evidence="1" id="KW-0378">Hydrolase</keyword>
<evidence type="ECO:0000256" key="2">
    <source>
        <dbReference type="ARBA" id="ARBA00024179"/>
    </source>
</evidence>
<organism evidence="5 6">
    <name type="scientific">Corynebacterium timonense</name>
    <dbReference type="NCBI Taxonomy" id="441500"/>
    <lineage>
        <taxon>Bacteria</taxon>
        <taxon>Bacillati</taxon>
        <taxon>Actinomycetota</taxon>
        <taxon>Actinomycetes</taxon>
        <taxon>Mycobacteriales</taxon>
        <taxon>Corynebacteriaceae</taxon>
        <taxon>Corynebacterium</taxon>
    </lineage>
</organism>
<dbReference type="Pfam" id="PF02358">
    <property type="entry name" value="Trehalose_PPase"/>
    <property type="match status" value="1"/>
</dbReference>
<evidence type="ECO:0000313" key="5">
    <source>
        <dbReference type="EMBL" id="SDR70606.1"/>
    </source>
</evidence>
<evidence type="ECO:0000256" key="1">
    <source>
        <dbReference type="ARBA" id="ARBA00022801"/>
    </source>
</evidence>
<comment type="function">
    <text evidence="2">Removes the phosphate from trehalose 6-phosphate to produce free trehalose.</text>
</comment>
<reference evidence="5 6" key="1">
    <citation type="submission" date="2016-10" db="EMBL/GenBank/DDBJ databases">
        <authorList>
            <person name="de Groot N.N."/>
        </authorList>
    </citation>
    <scope>NUCLEOTIDE SEQUENCE [LARGE SCALE GENOMIC DNA]</scope>
    <source>
        <strain evidence="5 6">DSM 45434</strain>
    </source>
</reference>
<dbReference type="SUPFAM" id="SSF56784">
    <property type="entry name" value="HAD-like"/>
    <property type="match status" value="1"/>
</dbReference>
<name>A0A1H1L7Y5_9CORY</name>
<dbReference type="InterPro" id="IPR003337">
    <property type="entry name" value="Trehalose_PPase"/>
</dbReference>
<dbReference type="PANTHER" id="PTHR43768">
    <property type="entry name" value="TREHALOSE 6-PHOSPHATE PHOSPHATASE"/>
    <property type="match status" value="1"/>
</dbReference>
<dbReference type="eggNOG" id="COG1877">
    <property type="taxonomic scope" value="Bacteria"/>
</dbReference>
<gene>
    <name evidence="5" type="ORF">SAMN04488539_0098</name>
</gene>
<dbReference type="PANTHER" id="PTHR43768:SF3">
    <property type="entry name" value="TREHALOSE 6-PHOSPHATE PHOSPHATASE"/>
    <property type="match status" value="1"/>
</dbReference>